<reference evidence="3 4" key="1">
    <citation type="journal article" date="2019" name="PLoS Biol.">
        <title>Sex chromosomes control vertical transmission of feminizing Wolbachia symbionts in an isopod.</title>
        <authorList>
            <person name="Becking T."/>
            <person name="Chebbi M.A."/>
            <person name="Giraud I."/>
            <person name="Moumen B."/>
            <person name="Laverre T."/>
            <person name="Caubet Y."/>
            <person name="Peccoud J."/>
            <person name="Gilbert C."/>
            <person name="Cordaux R."/>
        </authorList>
    </citation>
    <scope>NUCLEOTIDE SEQUENCE [LARGE SCALE GENOMIC DNA]</scope>
    <source>
        <strain evidence="3">ANa2</strain>
        <tissue evidence="3">Whole body excluding digestive tract and cuticle</tissue>
    </source>
</reference>
<protein>
    <submittedName>
        <fullName evidence="3">Uncharacterized protein</fullName>
    </submittedName>
</protein>
<evidence type="ECO:0000256" key="2">
    <source>
        <dbReference type="SAM" id="Phobius"/>
    </source>
</evidence>
<evidence type="ECO:0000313" key="4">
    <source>
        <dbReference type="Proteomes" id="UP000326759"/>
    </source>
</evidence>
<feature type="compositionally biased region" description="Low complexity" evidence="1">
    <location>
        <begin position="147"/>
        <end position="157"/>
    </location>
</feature>
<name>A0A5N5TC44_9CRUS</name>
<comment type="caution">
    <text evidence="3">The sequence shown here is derived from an EMBL/GenBank/DDBJ whole genome shotgun (WGS) entry which is preliminary data.</text>
</comment>
<dbReference type="Proteomes" id="UP000326759">
    <property type="component" value="Unassembled WGS sequence"/>
</dbReference>
<keyword evidence="2" id="KW-0472">Membrane</keyword>
<evidence type="ECO:0000313" key="3">
    <source>
        <dbReference type="EMBL" id="KAB7503827.1"/>
    </source>
</evidence>
<gene>
    <name evidence="3" type="ORF">Anas_07673</name>
</gene>
<dbReference type="EMBL" id="SEYY01004349">
    <property type="protein sequence ID" value="KAB7503827.1"/>
    <property type="molecule type" value="Genomic_DNA"/>
</dbReference>
<feature type="region of interest" description="Disordered" evidence="1">
    <location>
        <begin position="132"/>
        <end position="163"/>
    </location>
</feature>
<proteinExistence type="predicted"/>
<dbReference type="OrthoDB" id="10335205at2759"/>
<keyword evidence="2" id="KW-1133">Transmembrane helix</keyword>
<accession>A0A5N5TC44</accession>
<keyword evidence="4" id="KW-1185">Reference proteome</keyword>
<keyword evidence="2" id="KW-0812">Transmembrane</keyword>
<dbReference type="AlphaFoldDB" id="A0A5N5TC44"/>
<organism evidence="3 4">
    <name type="scientific">Armadillidium nasatum</name>
    <dbReference type="NCBI Taxonomy" id="96803"/>
    <lineage>
        <taxon>Eukaryota</taxon>
        <taxon>Metazoa</taxon>
        <taxon>Ecdysozoa</taxon>
        <taxon>Arthropoda</taxon>
        <taxon>Crustacea</taxon>
        <taxon>Multicrustacea</taxon>
        <taxon>Malacostraca</taxon>
        <taxon>Eumalacostraca</taxon>
        <taxon>Peracarida</taxon>
        <taxon>Isopoda</taxon>
        <taxon>Oniscidea</taxon>
        <taxon>Crinocheta</taxon>
        <taxon>Armadillidiidae</taxon>
        <taxon>Armadillidium</taxon>
    </lineage>
</organism>
<feature type="transmembrane region" description="Helical" evidence="2">
    <location>
        <begin position="26"/>
        <end position="47"/>
    </location>
</feature>
<sequence>MDEKYRLMRPDSNRQIKSNLYLTFQYYHIFKLFVGLMSMFCTFVLSFRDKRRKLVPALCTSCRPKHESAFRFSPRIRCDCSRSYQLPTGKFSERSLLTCQYSSYSSVHTTTHLLPKDANNVTDINRTALNGKSGSVIESSEDEKRSSVSLDSSSRSLTSDKRYPSDDVQNYSCLVKNFRETDVKGNTLVVLSKDGQTKNFYINNNILPKTHSSEITKGTNSLTSTTAHCSRSFKPYITIRNSSLSSKDTLDTKSDTSSEYIDDESYASSILPQQTTETQNNACQKYHQIKNPERSTSNSPSYSDIDNKHFMRTRCTCPRRKYAPSKNEIHFLGKSNKPIMRCTKPFKTKTPIHLFQAKENPTKEEGKIEEIDKKSEILDIDKSNEKSMTSNTSRKNSSTELLIREPDTLTSIYIHILRETSWKEHLFVILCLEKVTLSFKCTENFKYIQYSMNTKLSFIYSKYT</sequence>
<evidence type="ECO:0000256" key="1">
    <source>
        <dbReference type="SAM" id="MobiDB-lite"/>
    </source>
</evidence>